<gene>
    <name evidence="2" type="ORF">J5N97_013469</name>
</gene>
<keyword evidence="3" id="KW-1185">Reference proteome</keyword>
<reference evidence="2" key="1">
    <citation type="submission" date="2021-03" db="EMBL/GenBank/DDBJ databases">
        <authorList>
            <person name="Li Z."/>
            <person name="Yang C."/>
        </authorList>
    </citation>
    <scope>NUCLEOTIDE SEQUENCE</scope>
    <source>
        <strain evidence="2">Dzin_1.0</strain>
        <tissue evidence="2">Leaf</tissue>
    </source>
</reference>
<comment type="caution">
    <text evidence="2">The sequence shown here is derived from an EMBL/GenBank/DDBJ whole genome shotgun (WGS) entry which is preliminary data.</text>
</comment>
<dbReference type="AlphaFoldDB" id="A0A9D5CTD4"/>
<dbReference type="Proteomes" id="UP001085076">
    <property type="component" value="Miscellaneous, Linkage group lg03"/>
</dbReference>
<evidence type="ECO:0000313" key="2">
    <source>
        <dbReference type="EMBL" id="KAJ0977995.1"/>
    </source>
</evidence>
<feature type="compositionally biased region" description="Basic and acidic residues" evidence="1">
    <location>
        <begin position="10"/>
        <end position="20"/>
    </location>
</feature>
<name>A0A9D5CTD4_9LILI</name>
<sequence>MAAQSPTIRADAKDQSRDQPPENLSEAVEHYQKREEEKDEEESDQDAKPRETKRRRTCPSALASISASAASAGAKDGSEAVLSLSFSFDKKGITVAPIETTPKFGSFHCGVDLGLELGQLVEGREVDVIEEKGEGKMGKKN</sequence>
<evidence type="ECO:0000313" key="3">
    <source>
        <dbReference type="Proteomes" id="UP001085076"/>
    </source>
</evidence>
<organism evidence="2 3">
    <name type="scientific">Dioscorea zingiberensis</name>
    <dbReference type="NCBI Taxonomy" id="325984"/>
    <lineage>
        <taxon>Eukaryota</taxon>
        <taxon>Viridiplantae</taxon>
        <taxon>Streptophyta</taxon>
        <taxon>Embryophyta</taxon>
        <taxon>Tracheophyta</taxon>
        <taxon>Spermatophyta</taxon>
        <taxon>Magnoliopsida</taxon>
        <taxon>Liliopsida</taxon>
        <taxon>Dioscoreales</taxon>
        <taxon>Dioscoreaceae</taxon>
        <taxon>Dioscorea</taxon>
    </lineage>
</organism>
<feature type="region of interest" description="Disordered" evidence="1">
    <location>
        <begin position="1"/>
        <end position="59"/>
    </location>
</feature>
<dbReference type="EMBL" id="JAGGNH010000003">
    <property type="protein sequence ID" value="KAJ0977995.1"/>
    <property type="molecule type" value="Genomic_DNA"/>
</dbReference>
<feature type="compositionally biased region" description="Basic and acidic residues" evidence="1">
    <location>
        <begin position="27"/>
        <end position="36"/>
    </location>
</feature>
<proteinExistence type="predicted"/>
<reference evidence="2" key="2">
    <citation type="journal article" date="2022" name="Hortic Res">
        <title>The genome of Dioscorea zingiberensis sheds light on the biosynthesis, origin and evolution of the medicinally important diosgenin saponins.</title>
        <authorList>
            <person name="Li Y."/>
            <person name="Tan C."/>
            <person name="Li Z."/>
            <person name="Guo J."/>
            <person name="Li S."/>
            <person name="Chen X."/>
            <person name="Wang C."/>
            <person name="Dai X."/>
            <person name="Yang H."/>
            <person name="Song W."/>
            <person name="Hou L."/>
            <person name="Xu J."/>
            <person name="Tong Z."/>
            <person name="Xu A."/>
            <person name="Yuan X."/>
            <person name="Wang W."/>
            <person name="Yang Q."/>
            <person name="Chen L."/>
            <person name="Sun Z."/>
            <person name="Wang K."/>
            <person name="Pan B."/>
            <person name="Chen J."/>
            <person name="Bao Y."/>
            <person name="Liu F."/>
            <person name="Qi X."/>
            <person name="Gang D.R."/>
            <person name="Wen J."/>
            <person name="Li J."/>
        </authorList>
    </citation>
    <scope>NUCLEOTIDE SEQUENCE</scope>
    <source>
        <strain evidence="2">Dzin_1.0</strain>
    </source>
</reference>
<dbReference type="OrthoDB" id="783433at2759"/>
<accession>A0A9D5CTD4</accession>
<protein>
    <submittedName>
        <fullName evidence="2">Uncharacterized protein</fullName>
    </submittedName>
</protein>
<evidence type="ECO:0000256" key="1">
    <source>
        <dbReference type="SAM" id="MobiDB-lite"/>
    </source>
</evidence>